<feature type="transmembrane region" description="Helical" evidence="6">
    <location>
        <begin position="7"/>
        <end position="33"/>
    </location>
</feature>
<proteinExistence type="inferred from homology"/>
<feature type="transmembrane region" description="Helical" evidence="6">
    <location>
        <begin position="81"/>
        <end position="106"/>
    </location>
</feature>
<evidence type="ECO:0000313" key="7">
    <source>
        <dbReference type="EMBL" id="KAK0174451.1"/>
    </source>
</evidence>
<dbReference type="GO" id="GO:0005886">
    <property type="term" value="C:plasma membrane"/>
    <property type="evidence" value="ECO:0007669"/>
    <property type="project" value="TreeGrafter"/>
</dbReference>
<evidence type="ECO:0000256" key="4">
    <source>
        <dbReference type="ARBA" id="ARBA00022989"/>
    </source>
</evidence>
<dbReference type="PROSITE" id="PS00421">
    <property type="entry name" value="TM4_1"/>
    <property type="match status" value="1"/>
</dbReference>
<feature type="transmembrane region" description="Helical" evidence="6">
    <location>
        <begin position="169"/>
        <end position="192"/>
    </location>
</feature>
<evidence type="ECO:0000256" key="6">
    <source>
        <dbReference type="SAM" id="Phobius"/>
    </source>
</evidence>
<evidence type="ECO:0000256" key="3">
    <source>
        <dbReference type="ARBA" id="ARBA00022692"/>
    </source>
</evidence>
<gene>
    <name evidence="7" type="ORF">PV327_010218</name>
</gene>
<keyword evidence="5 6" id="KW-0472">Membrane</keyword>
<keyword evidence="3 6" id="KW-0812">Transmembrane</keyword>
<feature type="transmembrane region" description="Helical" evidence="6">
    <location>
        <begin position="137"/>
        <end position="157"/>
    </location>
</feature>
<feature type="transmembrane region" description="Helical" evidence="6">
    <location>
        <begin position="53"/>
        <end position="74"/>
    </location>
</feature>
<dbReference type="InterPro" id="IPR008952">
    <property type="entry name" value="Tetraspanin_EC2_sf"/>
</dbReference>
<protein>
    <recommendedName>
        <fullName evidence="9">Tetraspanin</fullName>
    </recommendedName>
</protein>
<evidence type="ECO:0000256" key="2">
    <source>
        <dbReference type="ARBA" id="ARBA00006840"/>
    </source>
</evidence>
<accession>A0AA39FRZ4</accession>
<dbReference type="InterPro" id="IPR018499">
    <property type="entry name" value="Tetraspanin/Peripherin"/>
</dbReference>
<keyword evidence="8" id="KW-1185">Reference proteome</keyword>
<evidence type="ECO:0000256" key="1">
    <source>
        <dbReference type="ARBA" id="ARBA00004141"/>
    </source>
</evidence>
<comment type="caution">
    <text evidence="7">The sequence shown here is derived from an EMBL/GenBank/DDBJ whole genome shotgun (WGS) entry which is preliminary data.</text>
</comment>
<organism evidence="7 8">
    <name type="scientific">Microctonus hyperodae</name>
    <name type="common">Parasitoid wasp</name>
    <dbReference type="NCBI Taxonomy" id="165561"/>
    <lineage>
        <taxon>Eukaryota</taxon>
        <taxon>Metazoa</taxon>
        <taxon>Ecdysozoa</taxon>
        <taxon>Arthropoda</taxon>
        <taxon>Hexapoda</taxon>
        <taxon>Insecta</taxon>
        <taxon>Pterygota</taxon>
        <taxon>Neoptera</taxon>
        <taxon>Endopterygota</taxon>
        <taxon>Hymenoptera</taxon>
        <taxon>Apocrita</taxon>
        <taxon>Ichneumonoidea</taxon>
        <taxon>Braconidae</taxon>
        <taxon>Euphorinae</taxon>
        <taxon>Microctonus</taxon>
    </lineage>
</organism>
<reference evidence="7" key="1">
    <citation type="journal article" date="2023" name="bioRxiv">
        <title>Scaffold-level genome assemblies of two parasitoid biocontrol wasps reveal the parthenogenesis mechanism and an associated novel virus.</title>
        <authorList>
            <person name="Inwood S."/>
            <person name="Skelly J."/>
            <person name="Guhlin J."/>
            <person name="Harrop T."/>
            <person name="Goldson S."/>
            <person name="Dearden P."/>
        </authorList>
    </citation>
    <scope>NUCLEOTIDE SEQUENCE</scope>
    <source>
        <strain evidence="7">Lincoln</strain>
        <tissue evidence="7">Whole body</tissue>
    </source>
</reference>
<feature type="transmembrane region" description="Helical" evidence="6">
    <location>
        <begin position="498"/>
        <end position="521"/>
    </location>
</feature>
<dbReference type="EMBL" id="JAQQBR010000006">
    <property type="protein sequence ID" value="KAK0174451.1"/>
    <property type="molecule type" value="Genomic_DNA"/>
</dbReference>
<feature type="transmembrane region" description="Helical" evidence="6">
    <location>
        <begin position="376"/>
        <end position="399"/>
    </location>
</feature>
<dbReference type="Pfam" id="PF00335">
    <property type="entry name" value="Tetraspanin"/>
    <property type="match status" value="3"/>
</dbReference>
<dbReference type="SUPFAM" id="SSF48652">
    <property type="entry name" value="Tetraspanin"/>
    <property type="match status" value="2"/>
</dbReference>
<evidence type="ECO:0008006" key="9">
    <source>
        <dbReference type="Google" id="ProtNLM"/>
    </source>
</evidence>
<sequence length="534" mass="60307">MSCAIGFVRWILFIFNFIISLCGLALLICGVLVQINLKGFSSEIQGSSSTSAIGVIVIGCIIFVIAFFGCCGAIREHHCMVITYAIFLLSILIIQIALSVYLFIVINRMDESDIKRGYEKVFNEYWVNDGDQAVVDAVQTSICNLAVLIFSALVLINSKYLSSEMGLDYSIIVMGIIIIVLIILAITLRVYSNATQEDEPYSPNFSILILLLFQYVFSIIFLDMLSQIKRTEVKLKYEKLFNEYWVDRYSHERLDSIQSEMKCCGIDGPDDFLKISNTTEKYPWSCCHTDYNSQFESCKSSEVYRLGCYDYLFDKLCGLVLLIGGVLVKVNLQYFSSEIQVTSSTLAISAIVIGSITFLIAFFGCCGVFRENRCMIITFGTFVLVIFLFQLALFVYLYVVLNRMDDCDIDYEYEKIFRKYWENSGAQAIVDLIQTGTSCCGIDGPDDFMQMPNSTGKYPWSCCRSKTFLNFEACAAEEVYHDGCNGRIIDTVRSPPNILIGILLEIVGVELIEIIFVFCLASSIRNVEKRPTEV</sequence>
<dbReference type="InterPro" id="IPR018503">
    <property type="entry name" value="Tetraspanin_CS"/>
</dbReference>
<feature type="transmembrane region" description="Helical" evidence="6">
    <location>
        <begin position="204"/>
        <end position="225"/>
    </location>
</feature>
<reference evidence="7" key="2">
    <citation type="submission" date="2023-03" db="EMBL/GenBank/DDBJ databases">
        <authorList>
            <person name="Inwood S.N."/>
            <person name="Skelly J.G."/>
            <person name="Guhlin J."/>
            <person name="Harrop T.W.R."/>
            <person name="Goldson S.G."/>
            <person name="Dearden P.K."/>
        </authorList>
    </citation>
    <scope>NUCLEOTIDE SEQUENCE</scope>
    <source>
        <strain evidence="7">Lincoln</strain>
        <tissue evidence="7">Whole body</tissue>
    </source>
</reference>
<keyword evidence="4 6" id="KW-1133">Transmembrane helix</keyword>
<evidence type="ECO:0000313" key="8">
    <source>
        <dbReference type="Proteomes" id="UP001168972"/>
    </source>
</evidence>
<name>A0AA39FRZ4_MICHY</name>
<comment type="similarity">
    <text evidence="2">Belongs to the tetraspanin (TM4SF) family.</text>
</comment>
<evidence type="ECO:0000256" key="5">
    <source>
        <dbReference type="ARBA" id="ARBA00023136"/>
    </source>
</evidence>
<comment type="subcellular location">
    <subcellularLocation>
        <location evidence="1">Membrane</location>
        <topology evidence="1">Multi-pass membrane protein</topology>
    </subcellularLocation>
</comment>
<dbReference type="AlphaFoldDB" id="A0AA39FRZ4"/>
<dbReference type="Gene3D" id="1.10.1450.10">
    <property type="entry name" value="Tetraspanin"/>
    <property type="match status" value="2"/>
</dbReference>
<dbReference type="CDD" id="cd03127">
    <property type="entry name" value="tetraspanin_LEL"/>
    <property type="match status" value="2"/>
</dbReference>
<dbReference type="Proteomes" id="UP001168972">
    <property type="component" value="Unassembled WGS sequence"/>
</dbReference>
<feature type="transmembrane region" description="Helical" evidence="6">
    <location>
        <begin position="346"/>
        <end position="369"/>
    </location>
</feature>
<feature type="transmembrane region" description="Helical" evidence="6">
    <location>
        <begin position="316"/>
        <end position="334"/>
    </location>
</feature>
<dbReference type="PANTHER" id="PTHR19282">
    <property type="entry name" value="TETRASPANIN"/>
    <property type="match status" value="1"/>
</dbReference>
<dbReference type="PANTHER" id="PTHR19282:SF521">
    <property type="entry name" value="IP01817P-RELATED"/>
    <property type="match status" value="1"/>
</dbReference>
<dbReference type="PRINTS" id="PR00259">
    <property type="entry name" value="TMFOUR"/>
</dbReference>